<sequence length="390" mass="45818">MAEMRRLLTEQDEAVERGRLEELSKLATWRVQQLGISRGWRAWIALSKRRRWQRHVLTISVGWHQRQCFVRWLRWRKATQRAIERKAQAQMRAKKIRRLEEENTTLREHMRLLETRREAQLAEAEAAEEAAERAGSSQEAREHLLVMRGRMLEEENATLREQLEESGKAIVAAQSKTVKVKRLAFEAAREQRVTELLRLATRRIHRLWVSRGWRAWARQCEICRLQRRLIANAHKRKTRVQLLRGQQRMLEEEKETLQAQLEESGKAVEAAKVAGSSKAARVKRLAFEAAREQRVTELSNLAVQRIQRLWVSRGWRTWTGQVEQRRRQQRLLAKSVGRLKPWRPRATACFVWWLRSWEAAQRDAAVAEVEARLQAVKARAKEVSAALGLD</sequence>
<name>A0A7S3AYE9_9EUKA</name>
<proteinExistence type="predicted"/>
<protein>
    <submittedName>
        <fullName evidence="2">Uncharacterized protein</fullName>
    </submittedName>
</protein>
<feature type="coiled-coil region" evidence="1">
    <location>
        <begin position="96"/>
        <end position="132"/>
    </location>
</feature>
<evidence type="ECO:0000313" key="2">
    <source>
        <dbReference type="EMBL" id="CAE0119271.1"/>
    </source>
</evidence>
<dbReference type="AlphaFoldDB" id="A0A7S3AYE9"/>
<dbReference type="EMBL" id="HBHX01035971">
    <property type="protein sequence ID" value="CAE0119271.1"/>
    <property type="molecule type" value="Transcribed_RNA"/>
</dbReference>
<accession>A0A7S3AYE9</accession>
<gene>
    <name evidence="2" type="ORF">HERI1096_LOCUS19970</name>
</gene>
<feature type="coiled-coil region" evidence="1">
    <location>
        <begin position="240"/>
        <end position="267"/>
    </location>
</feature>
<keyword evidence="1" id="KW-0175">Coiled coil</keyword>
<reference evidence="2" key="1">
    <citation type="submission" date="2021-01" db="EMBL/GenBank/DDBJ databases">
        <authorList>
            <person name="Corre E."/>
            <person name="Pelletier E."/>
            <person name="Niang G."/>
            <person name="Scheremetjew M."/>
            <person name="Finn R."/>
            <person name="Kale V."/>
            <person name="Holt S."/>
            <person name="Cochrane G."/>
            <person name="Meng A."/>
            <person name="Brown T."/>
            <person name="Cohen L."/>
        </authorList>
    </citation>
    <scope>NUCLEOTIDE SEQUENCE</scope>
    <source>
        <strain evidence="2">CCMP281</strain>
    </source>
</reference>
<organism evidence="2">
    <name type="scientific">Haptolina ericina</name>
    <dbReference type="NCBI Taxonomy" id="156174"/>
    <lineage>
        <taxon>Eukaryota</taxon>
        <taxon>Haptista</taxon>
        <taxon>Haptophyta</taxon>
        <taxon>Prymnesiophyceae</taxon>
        <taxon>Prymnesiales</taxon>
        <taxon>Prymnesiaceae</taxon>
        <taxon>Haptolina</taxon>
    </lineage>
</organism>
<evidence type="ECO:0000256" key="1">
    <source>
        <dbReference type="SAM" id="Coils"/>
    </source>
</evidence>